<proteinExistence type="predicted"/>
<evidence type="ECO:0008006" key="4">
    <source>
        <dbReference type="Google" id="ProtNLM"/>
    </source>
</evidence>
<reference evidence="2 3" key="1">
    <citation type="submission" date="2017-09" db="EMBL/GenBank/DDBJ databases">
        <title>Bacterial strain isolated from the female urinary microbiota.</title>
        <authorList>
            <person name="Thomas-White K."/>
            <person name="Kumar N."/>
            <person name="Forster S."/>
            <person name="Putonti C."/>
            <person name="Lawley T."/>
            <person name="Wolfe A.J."/>
        </authorList>
    </citation>
    <scope>NUCLEOTIDE SEQUENCE [LARGE SCALE GENOMIC DNA]</scope>
    <source>
        <strain evidence="2 3">UMB0792</strain>
    </source>
</reference>
<dbReference type="AlphaFoldDB" id="A0A2N6T4K0"/>
<name>A0A2N6T4K0_9CORY</name>
<dbReference type="Proteomes" id="UP000235836">
    <property type="component" value="Unassembled WGS sequence"/>
</dbReference>
<evidence type="ECO:0000256" key="1">
    <source>
        <dbReference type="SAM" id="MobiDB-lite"/>
    </source>
</evidence>
<gene>
    <name evidence="2" type="ORF">CJ203_06660</name>
</gene>
<sequence>MSDFSADLPDFLNDIVENDVTPSPLDPIESNPYAFPHTPDPQIAEPDITQPDTTDTDPAPIPDTAQPDADNADATPILEPADEEVTQTVEQDEPAPIADDAPAPAEPADDVPVIDDSTGLEDGVAGNHFLWSDDWFWQEVDGYCGPTAAAFLLNQFQDAGISNPEFMVERAVNLGLMGDPTEGMYTEDLATLLTESGLPAEMQTSNMEDLAMKLNDGYGIIACVDSGEIWGDPEDAVREDNLMDHFLVVSEIDFNRGVVTLTDPGAPYGNGLEVPIDQFEDAWADSGHTMVATTDVDAELSGAPGMAIVNATRSETIR</sequence>
<evidence type="ECO:0000313" key="2">
    <source>
        <dbReference type="EMBL" id="PMC64235.1"/>
    </source>
</evidence>
<organism evidence="2 3">
    <name type="scientific">Corynebacterium tuscaniense</name>
    <dbReference type="NCBI Taxonomy" id="302449"/>
    <lineage>
        <taxon>Bacteria</taxon>
        <taxon>Bacillati</taxon>
        <taxon>Actinomycetota</taxon>
        <taxon>Actinomycetes</taxon>
        <taxon>Mycobacteriales</taxon>
        <taxon>Corynebacteriaceae</taxon>
        <taxon>Corynebacterium</taxon>
    </lineage>
</organism>
<evidence type="ECO:0000313" key="3">
    <source>
        <dbReference type="Proteomes" id="UP000235836"/>
    </source>
</evidence>
<dbReference type="EMBL" id="PNHG01000008">
    <property type="protein sequence ID" value="PMC64235.1"/>
    <property type="molecule type" value="Genomic_DNA"/>
</dbReference>
<keyword evidence="3" id="KW-1185">Reference proteome</keyword>
<feature type="compositionally biased region" description="Low complexity" evidence="1">
    <location>
        <begin position="94"/>
        <end position="103"/>
    </location>
</feature>
<dbReference type="RefSeq" id="WP_102724027.1">
    <property type="nucleotide sequence ID" value="NZ_PNHG01000008.1"/>
</dbReference>
<protein>
    <recommendedName>
        <fullName evidence="4">Peptidase C39-like domain-containing protein</fullName>
    </recommendedName>
</protein>
<dbReference type="Gene3D" id="3.90.70.10">
    <property type="entry name" value="Cysteine proteinases"/>
    <property type="match status" value="1"/>
</dbReference>
<feature type="compositionally biased region" description="Acidic residues" evidence="1">
    <location>
        <begin position="80"/>
        <end position="93"/>
    </location>
</feature>
<feature type="compositionally biased region" description="Low complexity" evidence="1">
    <location>
        <begin position="46"/>
        <end position="69"/>
    </location>
</feature>
<comment type="caution">
    <text evidence="2">The sequence shown here is derived from an EMBL/GenBank/DDBJ whole genome shotgun (WGS) entry which is preliminary data.</text>
</comment>
<feature type="region of interest" description="Disordered" evidence="1">
    <location>
        <begin position="15"/>
        <end position="117"/>
    </location>
</feature>
<accession>A0A2N6T4K0</accession>